<evidence type="ECO:0000256" key="6">
    <source>
        <dbReference type="ARBA" id="ARBA00022968"/>
    </source>
</evidence>
<evidence type="ECO:0000256" key="8">
    <source>
        <dbReference type="ARBA" id="ARBA00023034"/>
    </source>
</evidence>
<dbReference type="AlphaFoldDB" id="A0A7R9KM50"/>
<keyword evidence="4" id="KW-0808">Transferase</keyword>
<accession>A0A7R9KM50</accession>
<evidence type="ECO:0008006" key="15">
    <source>
        <dbReference type="Google" id="ProtNLM"/>
    </source>
</evidence>
<evidence type="ECO:0000256" key="1">
    <source>
        <dbReference type="ARBA" id="ARBA00004323"/>
    </source>
</evidence>
<feature type="region of interest" description="Disordered" evidence="12">
    <location>
        <begin position="554"/>
        <end position="597"/>
    </location>
</feature>
<protein>
    <recommendedName>
        <fullName evidence="15">Hexosyltransferase</fullName>
    </recommendedName>
</protein>
<dbReference type="GO" id="GO:0006493">
    <property type="term" value="P:protein O-linked glycosylation"/>
    <property type="evidence" value="ECO:0007669"/>
    <property type="project" value="TreeGrafter"/>
</dbReference>
<keyword evidence="9" id="KW-0472">Membrane</keyword>
<keyword evidence="3" id="KW-0328">Glycosyltransferase</keyword>
<dbReference type="EMBL" id="CAJPIZ010003277">
    <property type="protein sequence ID" value="CAG2106157.1"/>
    <property type="molecule type" value="Genomic_DNA"/>
</dbReference>
<evidence type="ECO:0000256" key="12">
    <source>
        <dbReference type="SAM" id="MobiDB-lite"/>
    </source>
</evidence>
<keyword evidence="5" id="KW-0812">Transmembrane</keyword>
<feature type="region of interest" description="Disordered" evidence="12">
    <location>
        <begin position="99"/>
        <end position="133"/>
    </location>
</feature>
<keyword evidence="10" id="KW-0325">Glycoprotein</keyword>
<dbReference type="PANTHER" id="PTHR11214:SF379">
    <property type="entry name" value="HEXOSYLTRANSFERASE-RELATED"/>
    <property type="match status" value="1"/>
</dbReference>
<keyword evidence="14" id="KW-1185">Reference proteome</keyword>
<proteinExistence type="inferred from homology"/>
<evidence type="ECO:0000256" key="9">
    <source>
        <dbReference type="ARBA" id="ARBA00023136"/>
    </source>
</evidence>
<keyword evidence="7" id="KW-1133">Transmembrane helix</keyword>
<evidence type="ECO:0000256" key="3">
    <source>
        <dbReference type="ARBA" id="ARBA00022676"/>
    </source>
</evidence>
<evidence type="ECO:0000256" key="4">
    <source>
        <dbReference type="ARBA" id="ARBA00022679"/>
    </source>
</evidence>
<dbReference type="Proteomes" id="UP000759131">
    <property type="component" value="Unassembled WGS sequence"/>
</dbReference>
<name>A0A7R9KM50_9ACAR</name>
<comment type="similarity">
    <text evidence="2">Belongs to the glycosyltransferase 31 family.</text>
</comment>
<evidence type="ECO:0000256" key="10">
    <source>
        <dbReference type="ARBA" id="ARBA00023180"/>
    </source>
</evidence>
<dbReference type="GO" id="GO:0016758">
    <property type="term" value="F:hexosyltransferase activity"/>
    <property type="evidence" value="ECO:0007669"/>
    <property type="project" value="InterPro"/>
</dbReference>
<organism evidence="13">
    <name type="scientific">Medioppia subpectinata</name>
    <dbReference type="NCBI Taxonomy" id="1979941"/>
    <lineage>
        <taxon>Eukaryota</taxon>
        <taxon>Metazoa</taxon>
        <taxon>Ecdysozoa</taxon>
        <taxon>Arthropoda</taxon>
        <taxon>Chelicerata</taxon>
        <taxon>Arachnida</taxon>
        <taxon>Acari</taxon>
        <taxon>Acariformes</taxon>
        <taxon>Sarcoptiformes</taxon>
        <taxon>Oribatida</taxon>
        <taxon>Brachypylina</taxon>
        <taxon>Oppioidea</taxon>
        <taxon>Oppiidae</taxon>
        <taxon>Medioppia</taxon>
    </lineage>
</organism>
<evidence type="ECO:0000256" key="5">
    <source>
        <dbReference type="ARBA" id="ARBA00022692"/>
    </source>
</evidence>
<dbReference type="FunFam" id="3.90.550.50:FF:000001">
    <property type="entry name" value="Hexosyltransferase"/>
    <property type="match status" value="1"/>
</dbReference>
<dbReference type="OrthoDB" id="5512589at2759"/>
<comment type="subcellular location">
    <subcellularLocation>
        <location evidence="1">Golgi apparatus membrane</location>
        <topology evidence="1">Single-pass type II membrane protein</topology>
    </subcellularLocation>
</comment>
<feature type="coiled-coil region" evidence="11">
    <location>
        <begin position="245"/>
        <end position="272"/>
    </location>
</feature>
<keyword evidence="6" id="KW-0735">Signal-anchor</keyword>
<evidence type="ECO:0000256" key="7">
    <source>
        <dbReference type="ARBA" id="ARBA00022989"/>
    </source>
</evidence>
<evidence type="ECO:0000313" key="13">
    <source>
        <dbReference type="EMBL" id="CAD7625727.1"/>
    </source>
</evidence>
<keyword evidence="8" id="KW-0333">Golgi apparatus</keyword>
<dbReference type="Pfam" id="PF01762">
    <property type="entry name" value="Galactosyl_T"/>
    <property type="match status" value="1"/>
</dbReference>
<keyword evidence="11" id="KW-0175">Coiled coil</keyword>
<sequence>MHRMARHRLITLLGLTSIVATMVTISRYSSSLSQASGARLMISQQKLLEYQHRLRLIASEHNSNQTINNLLDNLMTSYNKLSAVKSTADSVLNSDNNINSDTNIPVSKPSIMDTQVIPGSSPSPPPPPQLSSIGVQTRISSTSQASVPLIGDSMADSSDYVPSLNNNDVLDIKPLLQQSGPYEATKGPPLSVLATEKPTPLLKKTVTNSSKSNLIKDTNAVKNEINIDVDGQGVAKVVGAVKGGTDVASNEKQQLMDSLENNENEKKLTKIRFKPKLVFDTEDLSTTEHMLIDKPQGCDDDMGASLDLLVVVNSAVDHWDARQAIRDTWGRFAVERGAYVLYLLGSSVDPNVQLRVIQEDERYGDVLQGQYVDNYFNLTLKTISMMKWLTDRCSKVKYVLKVDDDMFVNMQHITDFSETRNFNKCIIGKLAKKWKPHRNTNNKWYVPSRAFNGTTFPTFATGPAYMISGDAAQPLYETSIKERPMYLEDVYMTGIVAEKAGIRRLNHAMFRNTHITNIDECVFRRVMTSHKHTPQDIRRLWALVYQQPQKICSTPAPPKTVKPSAAGNNAGAVKPPQPAVTVANKNVTKSLPPAASG</sequence>
<dbReference type="PANTHER" id="PTHR11214">
    <property type="entry name" value="BETA-1,3-N-ACETYLGLUCOSAMINYLTRANSFERASE"/>
    <property type="match status" value="1"/>
</dbReference>
<evidence type="ECO:0000256" key="2">
    <source>
        <dbReference type="ARBA" id="ARBA00008661"/>
    </source>
</evidence>
<dbReference type="InterPro" id="IPR002659">
    <property type="entry name" value="Glyco_trans_31"/>
</dbReference>
<dbReference type="GO" id="GO:0000139">
    <property type="term" value="C:Golgi membrane"/>
    <property type="evidence" value="ECO:0007669"/>
    <property type="project" value="UniProtKB-SubCell"/>
</dbReference>
<dbReference type="EMBL" id="OC857852">
    <property type="protein sequence ID" value="CAD7625727.1"/>
    <property type="molecule type" value="Genomic_DNA"/>
</dbReference>
<evidence type="ECO:0000313" key="14">
    <source>
        <dbReference type="Proteomes" id="UP000759131"/>
    </source>
</evidence>
<dbReference type="Gene3D" id="3.90.550.50">
    <property type="match status" value="1"/>
</dbReference>
<evidence type="ECO:0000256" key="11">
    <source>
        <dbReference type="SAM" id="Coils"/>
    </source>
</evidence>
<reference evidence="13" key="1">
    <citation type="submission" date="2020-11" db="EMBL/GenBank/DDBJ databases">
        <authorList>
            <person name="Tran Van P."/>
        </authorList>
    </citation>
    <scope>NUCLEOTIDE SEQUENCE</scope>
</reference>
<gene>
    <name evidence="13" type="ORF">OSB1V03_LOCUS6160</name>
</gene>